<organism evidence="3 4">
    <name type="scientific">Halomonas salina</name>
    <dbReference type="NCBI Taxonomy" id="42565"/>
    <lineage>
        <taxon>Bacteria</taxon>
        <taxon>Pseudomonadati</taxon>
        <taxon>Pseudomonadota</taxon>
        <taxon>Gammaproteobacteria</taxon>
        <taxon>Oceanospirillales</taxon>
        <taxon>Halomonadaceae</taxon>
        <taxon>Halomonas</taxon>
    </lineage>
</organism>
<dbReference type="Gene3D" id="3.40.50.720">
    <property type="entry name" value="NAD(P)-binding Rossmann-like Domain"/>
    <property type="match status" value="1"/>
</dbReference>
<comment type="caution">
    <text evidence="3">The sequence shown here is derived from an EMBL/GenBank/DDBJ whole genome shotgun (WGS) entry which is preliminary data.</text>
</comment>
<proteinExistence type="predicted"/>
<feature type="domain" description="NAD-dependent epimerase/dehydratase" evidence="2">
    <location>
        <begin position="3"/>
        <end position="237"/>
    </location>
</feature>
<protein>
    <recommendedName>
        <fullName evidence="2">NAD-dependent epimerase/dehydratase domain-containing protein</fullName>
    </recommendedName>
</protein>
<dbReference type="PRINTS" id="PR01713">
    <property type="entry name" value="NUCEPIMERASE"/>
</dbReference>
<dbReference type="CDD" id="cd05253">
    <property type="entry name" value="UDP_GE_SDE_e"/>
    <property type="match status" value="1"/>
</dbReference>
<gene>
    <name evidence="3" type="ORF">FP66_15890</name>
</gene>
<evidence type="ECO:0000259" key="2">
    <source>
        <dbReference type="Pfam" id="PF01370"/>
    </source>
</evidence>
<evidence type="ECO:0000256" key="1">
    <source>
        <dbReference type="ARBA" id="ARBA00023027"/>
    </source>
</evidence>
<dbReference type="InterPro" id="IPR001509">
    <property type="entry name" value="Epimerase_deHydtase"/>
</dbReference>
<dbReference type="Proteomes" id="UP000029721">
    <property type="component" value="Unassembled WGS sequence"/>
</dbReference>
<accession>A0ABR4WWK4</accession>
<dbReference type="Pfam" id="PF01370">
    <property type="entry name" value="Epimerase"/>
    <property type="match status" value="1"/>
</dbReference>
<reference evidence="3 4" key="1">
    <citation type="submission" date="2014-06" db="EMBL/GenBank/DDBJ databases">
        <title>Draft genome sequence of an extremely salt tolerant bacteria Halomonas salina/CIFRI 1.</title>
        <authorList>
            <person name="Behera B.D."/>
            <person name="Meena D.K."/>
            <person name="Das P."/>
            <person name="Maharana J."/>
            <person name="Paria P."/>
            <person name="Sharma A.P."/>
            <person name="Shamsudheen K.V."/>
            <person name="Rijit J."/>
            <person name="Dixit V."/>
            <person name="Verma A."/>
            <person name="Scaria V."/>
            <person name="Sivasubbu S."/>
        </authorList>
    </citation>
    <scope>NUCLEOTIDE SEQUENCE [LARGE SCALE GENOMIC DNA]</scope>
    <source>
        <strain evidence="3 4">CIFRI 1</strain>
    </source>
</reference>
<dbReference type="EMBL" id="JOKD01000009">
    <property type="protein sequence ID" value="KGE79117.1"/>
    <property type="molecule type" value="Genomic_DNA"/>
</dbReference>
<name>A0ABR4WWK4_9GAMM</name>
<dbReference type="PANTHER" id="PTHR43574">
    <property type="entry name" value="EPIMERASE-RELATED"/>
    <property type="match status" value="1"/>
</dbReference>
<keyword evidence="4" id="KW-1185">Reference proteome</keyword>
<evidence type="ECO:0000313" key="3">
    <source>
        <dbReference type="EMBL" id="KGE79117.1"/>
    </source>
</evidence>
<dbReference type="RefSeq" id="WP_035593457.1">
    <property type="nucleotide sequence ID" value="NZ_JOKD01000009.1"/>
</dbReference>
<dbReference type="SUPFAM" id="SSF51735">
    <property type="entry name" value="NAD(P)-binding Rossmann-fold domains"/>
    <property type="match status" value="1"/>
</dbReference>
<dbReference type="InterPro" id="IPR036291">
    <property type="entry name" value="NAD(P)-bd_dom_sf"/>
</dbReference>
<evidence type="ECO:0000313" key="4">
    <source>
        <dbReference type="Proteomes" id="UP000029721"/>
    </source>
</evidence>
<sequence>MKVLITGVAGFIGHAVARRLSGQGHEIVGVDNLNPYYDVALKQARLDDLQDCQDVRFIRLELSDREAVATLFEAEGFERVIHLAAQPGVRYSLENPHAYADANLIGHLNVLEGCRHGRVGHLVYASSSSVYGANDKVPFDTSDNVDHPISLYAATKKANELMAHTYSHLYDLPTTGLRFFTVYGPWGRPDMAMFKFTRAILAGEPIQVFNHGDMSRDFTYIDDIVEGIVRILDEVPERQPGGTTETPDISDAPYALYNIGHGSPVSLMDFVHAVEGATGREAICDFQPMQPGDVPRTWADTEALFNLTGYCPRVGVEEGVRRFVAWYREYYGV</sequence>
<keyword evidence="1" id="KW-0520">NAD</keyword>